<feature type="compositionally biased region" description="Low complexity" evidence="2">
    <location>
        <begin position="620"/>
        <end position="630"/>
    </location>
</feature>
<accession>A0A5S6QZB2</accession>
<comment type="similarity">
    <text evidence="1">Belongs to the asteroid family.</text>
</comment>
<evidence type="ECO:0000313" key="5">
    <source>
        <dbReference type="Proteomes" id="UP000046395"/>
    </source>
</evidence>
<feature type="compositionally biased region" description="Basic and acidic residues" evidence="2">
    <location>
        <begin position="596"/>
        <end position="606"/>
    </location>
</feature>
<evidence type="ECO:0000259" key="4">
    <source>
        <dbReference type="Pfam" id="PF12813"/>
    </source>
</evidence>
<dbReference type="InterPro" id="IPR039436">
    <property type="entry name" value="Asteroid_dom"/>
</dbReference>
<sequence length="645" mass="73009">MGIRGLTSLINENPGLLKDYELKSTQVVIDGTSLGYRIFMSFKVECSFCGEYLAFRNAISSFLSRLRSANVNPLFVFDGPIDKYESKLQTVLKRHKEAINRAMEAMQHKGNIVLPLLAFDVFLKLLHQQAFNVLVCLGDADRTIAACANYLNCPVISMDSDFLVFPLNNGYIPFNSIDLSDPVPVSAVRCKIYKTDNWLDLLPRLDKTLLPIFAVVIGNDFFQSDAFGKFFDQIAKPHVPTRELALGTLKQCNMVGFLEWLQGKRYDDALEELLTCVSNENQQLLRRQIEEAVSFYSVNALSIEECRTYISSELSASGFPAWFVDAYCTGNLYRLANMVYVRRGQTVLLPIVLENVFLSSVYECSKPLRAVIYGIMLQETGHRLVTEYVRVVNTYRPTTIPIREDMPSMNDIEKLSDEDRRKLITNSVSIYPNSFDTIPEQLHLFVLSLKFWMDSASIELSEYVALALAATAIILNARISSTSELLLRLYKKPVIESHQEKKRYLTFVHAVNQWQSCLGTLQCLNELLMQPLLEADFSRLFSGKLAFNLYQSVLRSRQPVNTVVKMLPNGAKVLGMPHDQLLAKLQSIIPFPKDVERENETSGKAKDKTRHRVKVKLVPSVDTKSDTSSSDWDDDNSFAALKLAP</sequence>
<dbReference type="PANTHER" id="PTHR15665">
    <property type="entry name" value="ASTEROID PROTEIN"/>
    <property type="match status" value="1"/>
</dbReference>
<evidence type="ECO:0000256" key="1">
    <source>
        <dbReference type="ARBA" id="ARBA00007398"/>
    </source>
</evidence>
<evidence type="ECO:0000259" key="3">
    <source>
        <dbReference type="Pfam" id="PF00752"/>
    </source>
</evidence>
<dbReference type="PANTHER" id="PTHR15665:SF1">
    <property type="entry name" value="PROTEIN ASTEROID HOMOLOG 1"/>
    <property type="match status" value="1"/>
</dbReference>
<evidence type="ECO:0000256" key="2">
    <source>
        <dbReference type="SAM" id="MobiDB-lite"/>
    </source>
</evidence>
<dbReference type="Pfam" id="PF12813">
    <property type="entry name" value="XPG_I_2"/>
    <property type="match status" value="1"/>
</dbReference>
<feature type="region of interest" description="Disordered" evidence="2">
    <location>
        <begin position="596"/>
        <end position="636"/>
    </location>
</feature>
<dbReference type="Gene3D" id="3.40.50.1010">
    <property type="entry name" value="5'-nuclease"/>
    <property type="match status" value="1"/>
</dbReference>
<protein>
    <submittedName>
        <fullName evidence="6">Asteroid domain-containing protein</fullName>
    </submittedName>
</protein>
<dbReference type="GO" id="GO:0004518">
    <property type="term" value="F:nuclease activity"/>
    <property type="evidence" value="ECO:0007669"/>
    <property type="project" value="InterPro"/>
</dbReference>
<reference evidence="6" key="1">
    <citation type="submission" date="2019-12" db="UniProtKB">
        <authorList>
            <consortium name="WormBaseParasite"/>
        </authorList>
    </citation>
    <scope>IDENTIFICATION</scope>
</reference>
<evidence type="ECO:0000313" key="6">
    <source>
        <dbReference type="WBParaSite" id="TMUE_3000012247.1"/>
    </source>
</evidence>
<dbReference type="InterPro" id="IPR006085">
    <property type="entry name" value="XPG_DNA_repair_N"/>
</dbReference>
<dbReference type="InterPro" id="IPR026832">
    <property type="entry name" value="Asteroid"/>
</dbReference>
<name>A0A5S6QZB2_TRIMR</name>
<keyword evidence="5" id="KW-1185">Reference proteome</keyword>
<dbReference type="SUPFAM" id="SSF88723">
    <property type="entry name" value="PIN domain-like"/>
    <property type="match status" value="1"/>
</dbReference>
<dbReference type="AlphaFoldDB" id="A0A5S6QZB2"/>
<proteinExistence type="inferred from homology"/>
<dbReference type="Pfam" id="PF00752">
    <property type="entry name" value="XPG_N"/>
    <property type="match status" value="1"/>
</dbReference>
<dbReference type="Proteomes" id="UP000046395">
    <property type="component" value="Unassembled WGS sequence"/>
</dbReference>
<dbReference type="WBParaSite" id="TMUE_3000012247.1">
    <property type="protein sequence ID" value="TMUE_3000012247.1"/>
    <property type="gene ID" value="WBGene00292041"/>
</dbReference>
<organism evidence="5 6">
    <name type="scientific">Trichuris muris</name>
    <name type="common">Mouse whipworm</name>
    <dbReference type="NCBI Taxonomy" id="70415"/>
    <lineage>
        <taxon>Eukaryota</taxon>
        <taxon>Metazoa</taxon>
        <taxon>Ecdysozoa</taxon>
        <taxon>Nematoda</taxon>
        <taxon>Enoplea</taxon>
        <taxon>Dorylaimia</taxon>
        <taxon>Trichinellida</taxon>
        <taxon>Trichuridae</taxon>
        <taxon>Trichuris</taxon>
    </lineage>
</organism>
<feature type="domain" description="Asteroid" evidence="4">
    <location>
        <begin position="129"/>
        <end position="189"/>
    </location>
</feature>
<dbReference type="InterPro" id="IPR029060">
    <property type="entry name" value="PIN-like_dom_sf"/>
</dbReference>
<dbReference type="STRING" id="70415.A0A5S6QZB2"/>
<feature type="domain" description="XPG N-terminal" evidence="3">
    <location>
        <begin position="1"/>
        <end position="96"/>
    </location>
</feature>